<dbReference type="SUPFAM" id="SSF56349">
    <property type="entry name" value="DNA breaking-rejoining enzymes"/>
    <property type="match status" value="1"/>
</dbReference>
<dbReference type="GO" id="GO:0003677">
    <property type="term" value="F:DNA binding"/>
    <property type="evidence" value="ECO:0007669"/>
    <property type="project" value="InterPro"/>
</dbReference>
<dbReference type="InterPro" id="IPR050090">
    <property type="entry name" value="Tyrosine_recombinase_XerCD"/>
</dbReference>
<keyword evidence="2" id="KW-0233">DNA recombination</keyword>
<feature type="domain" description="Tyr recombinase" evidence="3">
    <location>
        <begin position="81"/>
        <end position="297"/>
    </location>
</feature>
<dbReference type="GO" id="GO:0015074">
    <property type="term" value="P:DNA integration"/>
    <property type="evidence" value="ECO:0007669"/>
    <property type="project" value="UniProtKB-KW"/>
</dbReference>
<name>A0AAX1VXS6_PSEAJ</name>
<dbReference type="PANTHER" id="PTHR30349">
    <property type="entry name" value="PHAGE INTEGRASE-RELATED"/>
    <property type="match status" value="1"/>
</dbReference>
<dbReference type="AlphaFoldDB" id="A0AAX1VXS6"/>
<dbReference type="Gene3D" id="1.10.443.10">
    <property type="entry name" value="Intergrase catalytic core"/>
    <property type="match status" value="1"/>
</dbReference>
<gene>
    <name evidence="4" type="ORF">ALQ89_03227</name>
</gene>
<dbReference type="InterPro" id="IPR013762">
    <property type="entry name" value="Integrase-like_cat_sf"/>
</dbReference>
<comment type="caution">
    <text evidence="4">The sequence shown here is derived from an EMBL/GenBank/DDBJ whole genome shotgun (WGS) entry which is preliminary data.</text>
</comment>
<proteinExistence type="predicted"/>
<evidence type="ECO:0000313" key="5">
    <source>
        <dbReference type="Proteomes" id="UP000280350"/>
    </source>
</evidence>
<dbReference type="GO" id="GO:0006310">
    <property type="term" value="P:DNA recombination"/>
    <property type="evidence" value="ECO:0007669"/>
    <property type="project" value="UniProtKB-KW"/>
</dbReference>
<dbReference type="InterPro" id="IPR011010">
    <property type="entry name" value="DNA_brk_join_enz"/>
</dbReference>
<dbReference type="EMBL" id="RBNX01000072">
    <property type="protein sequence ID" value="RML82377.1"/>
    <property type="molecule type" value="Genomic_DNA"/>
</dbReference>
<protein>
    <submittedName>
        <fullName evidence="4">Site-specific recombinase, phage integrase family</fullName>
    </submittedName>
</protein>
<dbReference type="Pfam" id="PF00589">
    <property type="entry name" value="Phage_integrase"/>
    <property type="match status" value="1"/>
</dbReference>
<evidence type="ECO:0000256" key="2">
    <source>
        <dbReference type="ARBA" id="ARBA00023172"/>
    </source>
</evidence>
<evidence type="ECO:0000256" key="1">
    <source>
        <dbReference type="ARBA" id="ARBA00022908"/>
    </source>
</evidence>
<evidence type="ECO:0000259" key="3">
    <source>
        <dbReference type="PROSITE" id="PS51898"/>
    </source>
</evidence>
<evidence type="ECO:0000313" key="4">
    <source>
        <dbReference type="EMBL" id="RML82377.1"/>
    </source>
</evidence>
<dbReference type="InterPro" id="IPR002104">
    <property type="entry name" value="Integrase_catalytic"/>
</dbReference>
<accession>A0AAX1VXS6</accession>
<sequence>MWGSRCLRQFQLEQLSPTNEERVTYRLGCDVPESCRCFSIFREHRSTRACKLFRRPETYSLRIVRDSSSILKESPMTASIRRATSLRPGQLKHLIRVASVTGRLPERDVMLLWLTHTTGIRVTEMALLEVADVLYPSGAIKPEVYLRADTTKGYRPRNVYLTHAGCLAALEAWLVVRYRRVWGLSGMDEYRGFRPDSKLVMTHKGQAFELAFKLCQLNSGPVAYRACDALQQTFTRLYRQAGIKQGSSHSGRRSLAARVLAATGDVETVQTILGHACLDHSKPYLTIDQATIRNAFEIAPA</sequence>
<dbReference type="PROSITE" id="PS51898">
    <property type="entry name" value="TYR_RECOMBINASE"/>
    <property type="match status" value="1"/>
</dbReference>
<organism evidence="4 5">
    <name type="scientific">Pseudomonas amygdali pv. tabaci</name>
    <name type="common">Pseudomonas syringae pv. tabaci</name>
    <dbReference type="NCBI Taxonomy" id="322"/>
    <lineage>
        <taxon>Bacteria</taxon>
        <taxon>Pseudomonadati</taxon>
        <taxon>Pseudomonadota</taxon>
        <taxon>Gammaproteobacteria</taxon>
        <taxon>Pseudomonadales</taxon>
        <taxon>Pseudomonadaceae</taxon>
        <taxon>Pseudomonas</taxon>
        <taxon>Pseudomonas amygdali</taxon>
    </lineage>
</organism>
<keyword evidence="1" id="KW-0229">DNA integration</keyword>
<reference evidence="4 5" key="1">
    <citation type="submission" date="2018-08" db="EMBL/GenBank/DDBJ databases">
        <title>Recombination of ecologically and evolutionarily significant loci maintains genetic cohesion in the Pseudomonas syringae species complex.</title>
        <authorList>
            <person name="Dillon M."/>
            <person name="Thakur S."/>
            <person name="Almeida R.N.D."/>
            <person name="Weir B.S."/>
            <person name="Guttman D.S."/>
        </authorList>
    </citation>
    <scope>NUCLEOTIDE SEQUENCE [LARGE SCALE GENOMIC DNA]</scope>
    <source>
        <strain evidence="4 5">ICMP 2851</strain>
    </source>
</reference>
<dbReference type="Proteomes" id="UP000280350">
    <property type="component" value="Unassembled WGS sequence"/>
</dbReference>
<dbReference type="CDD" id="cd00397">
    <property type="entry name" value="DNA_BRE_C"/>
    <property type="match status" value="1"/>
</dbReference>